<reference evidence="1" key="1">
    <citation type="submission" date="2020-05" db="UniProtKB">
        <authorList>
            <consortium name="EnsemblMetazoa"/>
        </authorList>
    </citation>
    <scope>IDENTIFICATION</scope>
    <source>
        <strain evidence="1">TTRI</strain>
    </source>
</reference>
<protein>
    <submittedName>
        <fullName evidence="1">Uncharacterized protein</fullName>
    </submittedName>
</protein>
<evidence type="ECO:0000313" key="2">
    <source>
        <dbReference type="Proteomes" id="UP000078200"/>
    </source>
</evidence>
<sequence>MHLLKPRCYDVDVPDIIFLHTLQQLNKINLNFLLFKIKHFLNLNNKQKIPTAWRRPGDIKIISLNVLKLSKRILNIDSEAIHQLRIIHYEVFRAIRVITEAIDAIAPLHYSKSRSCVLRYVEYLYDVVMF</sequence>
<dbReference type="VEuPathDB" id="VectorBase:GAUT014384"/>
<proteinExistence type="predicted"/>
<dbReference type="Proteomes" id="UP000078200">
    <property type="component" value="Unassembled WGS sequence"/>
</dbReference>
<dbReference type="EnsemblMetazoa" id="GAUT014384-RA">
    <property type="protein sequence ID" value="GAUT014384-PA"/>
    <property type="gene ID" value="GAUT014384"/>
</dbReference>
<organism evidence="1 2">
    <name type="scientific">Glossina austeni</name>
    <name type="common">Savannah tsetse fly</name>
    <dbReference type="NCBI Taxonomy" id="7395"/>
    <lineage>
        <taxon>Eukaryota</taxon>
        <taxon>Metazoa</taxon>
        <taxon>Ecdysozoa</taxon>
        <taxon>Arthropoda</taxon>
        <taxon>Hexapoda</taxon>
        <taxon>Insecta</taxon>
        <taxon>Pterygota</taxon>
        <taxon>Neoptera</taxon>
        <taxon>Endopterygota</taxon>
        <taxon>Diptera</taxon>
        <taxon>Brachycera</taxon>
        <taxon>Muscomorpha</taxon>
        <taxon>Hippoboscoidea</taxon>
        <taxon>Glossinidae</taxon>
        <taxon>Glossina</taxon>
    </lineage>
</organism>
<evidence type="ECO:0000313" key="1">
    <source>
        <dbReference type="EnsemblMetazoa" id="GAUT014384-PA"/>
    </source>
</evidence>
<accession>A0A1A9UT17</accession>
<name>A0A1A9UT17_GLOAU</name>
<keyword evidence="2" id="KW-1185">Reference proteome</keyword>
<dbReference type="AlphaFoldDB" id="A0A1A9UT17"/>